<sequence>MTLQSLYLKPGYWRVTEESTYIHRCFSNELCLGGADLNNTCLEGHTGPYCEVCEEGYAKSQGSCVKCSGDQNFTLVVGTLTIIITLVILVVACLHVDEIPEMSVDQAQTWGKQVKKFFSRGKSFLTSGKVQAKIVASYFQIATSLAFNFNLVLPFQFSELMKYFSFVNFDFGSLLPIGCMEAFTPFDHISNVYGITIISLVIMMLLFFASSVASKLENKTNTTKVNPKEERPRSDSQRDDKQTNEGKKAVAWSSTLFNGLLIFTFLILPTVSTKILTLSGCREEIDNDGIINDHREGYYLKIDKSIRCHSFSEPDRLGTNPRFATAWLYSLFMGIVFILGIPAWYSVLLWRQRARLDPGQDALVGQRSAKHYDKVSKSWEFMDHKPNPRKEVQLFGFTFEIAPKNRWAKIEPDREYYETLASKKEWIAIESMSEDEAMLCALYHRKKLEEKHPDLKRLSFLYEAYEPHCWAFEVFETLRRITLTGGLVLLNPGTASQIVISMLICLLSMRVYAKYEPFINYKHDRLAEVAQWQLFFTLLGALCVKVNLDDENYQDKSMFDKVLAFMQLIIVALILFQTLQRKKLKEDGSDEEDISIMGTLKENIPGVQAIMDKLENATSCLQCYKISPEELFPSMSRPSVILRTMDMGAQELEVALELVKKASDVASTMQDKMVEFIKQKGTEFKVTYEDARDEEIRVLKYEKGEEDSFTLMQAGHKSGKKALLNLFTATKREYDFSAQANAVKDEVVDIAEEQLDSSKEELKEMTVNWVKNEVQEEIEKLLDNNKTIREFSKSMTVVKKLERKVVSLVQKMTGVAVDLVVGGAFDAIFSALSDPSEAVRKVTAINKEGIKDRVRSLGQQGVEGMKNLATEEVEEAKVAGIEELKGHIDENLKNTLIQLVDNTTEMKNIIVENTEEIIEEAKGIYRGKEIEQEGGKDTSKVKASKVDDVREGTSLNDTGMLIE</sequence>
<evidence type="ECO:0000313" key="5">
    <source>
        <dbReference type="Proteomes" id="UP001165065"/>
    </source>
</evidence>
<name>A0A9W7LGL9_9STRA</name>
<keyword evidence="3" id="KW-0812">Transmembrane</keyword>
<dbReference type="PANTHER" id="PTHR11319:SF35">
    <property type="entry name" value="OUTER MEMBRANE PROTEIN PMPC-RELATED"/>
    <property type="match status" value="1"/>
</dbReference>
<reference evidence="5" key="1">
    <citation type="journal article" date="2023" name="Commun. Biol.">
        <title>Genome analysis of Parmales, the sister group of diatoms, reveals the evolutionary specialization of diatoms from phago-mixotrophs to photoautotrophs.</title>
        <authorList>
            <person name="Ban H."/>
            <person name="Sato S."/>
            <person name="Yoshikawa S."/>
            <person name="Yamada K."/>
            <person name="Nakamura Y."/>
            <person name="Ichinomiya M."/>
            <person name="Sato N."/>
            <person name="Blanc-Mathieu R."/>
            <person name="Endo H."/>
            <person name="Kuwata A."/>
            <person name="Ogata H."/>
        </authorList>
    </citation>
    <scope>NUCLEOTIDE SEQUENCE [LARGE SCALE GENOMIC DNA]</scope>
</reference>
<feature type="region of interest" description="Disordered" evidence="2">
    <location>
        <begin position="929"/>
        <end position="963"/>
    </location>
</feature>
<gene>
    <name evidence="4" type="ORF">TrCOL_g5693</name>
</gene>
<dbReference type="OrthoDB" id="5950997at2759"/>
<dbReference type="AlphaFoldDB" id="A0A9W7LGL9"/>
<feature type="transmembrane region" description="Helical" evidence="3">
    <location>
        <begin position="192"/>
        <end position="214"/>
    </location>
</feature>
<dbReference type="EMBL" id="BRYA01000419">
    <property type="protein sequence ID" value="GMI48732.1"/>
    <property type="molecule type" value="Genomic_DNA"/>
</dbReference>
<keyword evidence="3" id="KW-1133">Transmembrane helix</keyword>
<feature type="transmembrane region" description="Helical" evidence="3">
    <location>
        <begin position="73"/>
        <end position="94"/>
    </location>
</feature>
<evidence type="ECO:0000313" key="4">
    <source>
        <dbReference type="EMBL" id="GMI48732.1"/>
    </source>
</evidence>
<feature type="region of interest" description="Disordered" evidence="2">
    <location>
        <begin position="219"/>
        <end position="246"/>
    </location>
</feature>
<evidence type="ECO:0000256" key="1">
    <source>
        <dbReference type="SAM" id="Coils"/>
    </source>
</evidence>
<feature type="compositionally biased region" description="Basic and acidic residues" evidence="2">
    <location>
        <begin position="226"/>
        <end position="246"/>
    </location>
</feature>
<evidence type="ECO:0000256" key="2">
    <source>
        <dbReference type="SAM" id="MobiDB-lite"/>
    </source>
</evidence>
<dbReference type="Proteomes" id="UP001165065">
    <property type="component" value="Unassembled WGS sequence"/>
</dbReference>
<feature type="transmembrane region" description="Helical" evidence="3">
    <location>
        <begin position="487"/>
        <end position="509"/>
    </location>
</feature>
<proteinExistence type="predicted"/>
<evidence type="ECO:0000256" key="3">
    <source>
        <dbReference type="SAM" id="Phobius"/>
    </source>
</evidence>
<protein>
    <recommendedName>
        <fullName evidence="6">Laminin EGF-like domain-containing protein</fullName>
    </recommendedName>
</protein>
<organism evidence="4 5">
    <name type="scientific">Triparma columacea</name>
    <dbReference type="NCBI Taxonomy" id="722753"/>
    <lineage>
        <taxon>Eukaryota</taxon>
        <taxon>Sar</taxon>
        <taxon>Stramenopiles</taxon>
        <taxon>Ochrophyta</taxon>
        <taxon>Bolidophyceae</taxon>
        <taxon>Parmales</taxon>
        <taxon>Triparmaceae</taxon>
        <taxon>Triparma</taxon>
    </lineage>
</organism>
<keyword evidence="1" id="KW-0175">Coiled coil</keyword>
<feature type="coiled-coil region" evidence="1">
    <location>
        <begin position="748"/>
        <end position="791"/>
    </location>
</feature>
<feature type="transmembrane region" description="Helical" evidence="3">
    <location>
        <begin position="560"/>
        <end position="579"/>
    </location>
</feature>
<dbReference type="PANTHER" id="PTHR11319">
    <property type="entry name" value="G PROTEIN-COUPLED RECEPTOR-RELATED"/>
    <property type="match status" value="1"/>
</dbReference>
<keyword evidence="5" id="KW-1185">Reference proteome</keyword>
<feature type="transmembrane region" description="Helical" evidence="3">
    <location>
        <begin position="135"/>
        <end position="157"/>
    </location>
</feature>
<feature type="compositionally biased region" description="Basic and acidic residues" evidence="2">
    <location>
        <begin position="929"/>
        <end position="951"/>
    </location>
</feature>
<accession>A0A9W7LGL9</accession>
<keyword evidence="3" id="KW-0472">Membrane</keyword>
<evidence type="ECO:0008006" key="6">
    <source>
        <dbReference type="Google" id="ProtNLM"/>
    </source>
</evidence>
<feature type="transmembrane region" description="Helical" evidence="3">
    <location>
        <begin position="326"/>
        <end position="350"/>
    </location>
</feature>
<feature type="transmembrane region" description="Helical" evidence="3">
    <location>
        <begin position="249"/>
        <end position="268"/>
    </location>
</feature>
<comment type="caution">
    <text evidence="4">The sequence shown here is derived from an EMBL/GenBank/DDBJ whole genome shotgun (WGS) entry which is preliminary data.</text>
</comment>
<feature type="transmembrane region" description="Helical" evidence="3">
    <location>
        <begin position="529"/>
        <end position="548"/>
    </location>
</feature>